<protein>
    <recommendedName>
        <fullName evidence="3">TauD/TfdA-like domain-containing protein</fullName>
    </recommendedName>
</protein>
<comment type="caution">
    <text evidence="1">The sequence shown here is derived from an EMBL/GenBank/DDBJ whole genome shotgun (WGS) entry which is preliminary data.</text>
</comment>
<sequence length="208" mass="23148">MDSSPSDAAVLYGKCQISSSVPAVDAPAFFKEHGVFYQENAEIGRVVAELDKEGASWEPSGFKRFLPILENDPRIGQILKSFDTQRRPACWVLGSNYPKHHFASTILEDEDQDHRIAVYVCSTGSELEIFCRSHHPPSAGVPAANGLYEVPYPFLTVIKKLKETEVWMQEGGVMIVHPRLAIGSNNGRAIGYGLPEKGYQFKPIQRKQ</sequence>
<evidence type="ECO:0008006" key="3">
    <source>
        <dbReference type="Google" id="ProtNLM"/>
    </source>
</evidence>
<proteinExistence type="predicted"/>
<reference evidence="1 2" key="1">
    <citation type="submission" date="2017-12" db="EMBL/GenBank/DDBJ databases">
        <title>Genome sequence of the mycotoxigenic crop pathogen Fusarium proliferatum, strain ITEM 2341 from Date Palm.</title>
        <authorList>
            <person name="Almiman B.F."/>
            <person name="Shittu T.A."/>
            <person name="Muthumeenakshi S."/>
            <person name="Baroncelli R."/>
            <person name="Sreenivasaprasada S."/>
        </authorList>
    </citation>
    <scope>NUCLEOTIDE SEQUENCE [LARGE SCALE GENOMIC DNA]</scope>
    <source>
        <strain evidence="1 2">ITEM 2341</strain>
    </source>
</reference>
<gene>
    <name evidence="1" type="ORF">FPRO05_13598</name>
</gene>
<organism evidence="1 2">
    <name type="scientific">Gibberella intermedia</name>
    <name type="common">Bulb rot disease fungus</name>
    <name type="synonym">Fusarium proliferatum</name>
    <dbReference type="NCBI Taxonomy" id="948311"/>
    <lineage>
        <taxon>Eukaryota</taxon>
        <taxon>Fungi</taxon>
        <taxon>Dikarya</taxon>
        <taxon>Ascomycota</taxon>
        <taxon>Pezizomycotina</taxon>
        <taxon>Sordariomycetes</taxon>
        <taxon>Hypocreomycetidae</taxon>
        <taxon>Hypocreales</taxon>
        <taxon>Nectriaceae</taxon>
        <taxon>Fusarium</taxon>
        <taxon>Fusarium fujikuroi species complex</taxon>
    </lineage>
</organism>
<dbReference type="AlphaFoldDB" id="A0A365MXY9"/>
<dbReference type="Proteomes" id="UP000251714">
    <property type="component" value="Unassembled WGS sequence"/>
</dbReference>
<name>A0A365MXY9_GIBIN</name>
<evidence type="ECO:0000313" key="1">
    <source>
        <dbReference type="EMBL" id="RBA13414.1"/>
    </source>
</evidence>
<accession>A0A365MXY9</accession>
<evidence type="ECO:0000313" key="2">
    <source>
        <dbReference type="Proteomes" id="UP000251714"/>
    </source>
</evidence>
<dbReference type="EMBL" id="PKMI01000029">
    <property type="protein sequence ID" value="RBA13414.1"/>
    <property type="molecule type" value="Genomic_DNA"/>
</dbReference>